<feature type="transmembrane region" description="Helical" evidence="6">
    <location>
        <begin position="218"/>
        <end position="237"/>
    </location>
</feature>
<evidence type="ECO:0000313" key="8">
    <source>
        <dbReference type="Proteomes" id="UP001501747"/>
    </source>
</evidence>
<dbReference type="Gene3D" id="1.20.1740.10">
    <property type="entry name" value="Amino acid/polyamine transporter I"/>
    <property type="match status" value="1"/>
</dbReference>
<proteinExistence type="predicted"/>
<keyword evidence="8" id="KW-1185">Reference proteome</keyword>
<dbReference type="Proteomes" id="UP001501747">
    <property type="component" value="Unassembled WGS sequence"/>
</dbReference>
<evidence type="ECO:0000256" key="1">
    <source>
        <dbReference type="ARBA" id="ARBA00004141"/>
    </source>
</evidence>
<dbReference type="InterPro" id="IPR002293">
    <property type="entry name" value="AA/rel_permease1"/>
</dbReference>
<keyword evidence="3 6" id="KW-0812">Transmembrane</keyword>
<keyword evidence="2" id="KW-0813">Transport</keyword>
<sequence length="499" mass="53271">MAESPEDTGLAQFGYKQELKRTLGIFHTFAAGISYISILTGTFQLFYLGMAQGGPAYWWSWPMVFVGQLMVALCFAELAGTYPVAGSVYNWTKRLSNPHVAWLAGWMMLIASITTIAAVALAYQQTLPQISAAFQVVGTGGDPTDSATNAVVLGAVLILFTTLVNAFGVKLMARINSAGVLVELIAAVLLIIVLAANITRGPEVVTETHGTGAGHSLGYLGAFLTASLASAYVMYGYDTAASLGEESLNPRKNAPKAILRALIASFVLGGLILLFALMAAKDINAPELTTTGLQFILLDVLGPTLGTIFLWAVVVAITVCVLAVQTASIRMAFAMARDNNLPAAGLLARVSPRFGTPVAPAVITGLIAVGILVVNVGQPQIFAVITSIAIIMIYIAYLMVTVPMLLARLRGRWQPAGFSLGRWGIPVNVLAILWGTGMTLNLLWPRQEIYNPSEPFHWYLRWGAVLFVGGVAVIGFACYWFVLRHKTGVRAENAAEESS</sequence>
<feature type="transmembrane region" description="Helical" evidence="6">
    <location>
        <begin position="59"/>
        <end position="79"/>
    </location>
</feature>
<evidence type="ECO:0000256" key="4">
    <source>
        <dbReference type="ARBA" id="ARBA00022989"/>
    </source>
</evidence>
<dbReference type="PIRSF" id="PIRSF006060">
    <property type="entry name" value="AA_transporter"/>
    <property type="match status" value="1"/>
</dbReference>
<feature type="transmembrane region" description="Helical" evidence="6">
    <location>
        <begin position="150"/>
        <end position="168"/>
    </location>
</feature>
<protein>
    <submittedName>
        <fullName evidence="7">Amino acid permease</fullName>
    </submittedName>
</protein>
<evidence type="ECO:0000256" key="2">
    <source>
        <dbReference type="ARBA" id="ARBA00022448"/>
    </source>
</evidence>
<evidence type="ECO:0000313" key="7">
    <source>
        <dbReference type="EMBL" id="GAA4008412.1"/>
    </source>
</evidence>
<feature type="transmembrane region" description="Helical" evidence="6">
    <location>
        <begin position="100"/>
        <end position="123"/>
    </location>
</feature>
<dbReference type="PANTHER" id="PTHR45649">
    <property type="entry name" value="AMINO-ACID PERMEASE BAT1"/>
    <property type="match status" value="1"/>
</dbReference>
<name>A0ABP7S9Q4_9PSEU</name>
<feature type="transmembrane region" description="Helical" evidence="6">
    <location>
        <begin position="354"/>
        <end position="374"/>
    </location>
</feature>
<evidence type="ECO:0000256" key="3">
    <source>
        <dbReference type="ARBA" id="ARBA00022692"/>
    </source>
</evidence>
<feature type="transmembrane region" description="Helical" evidence="6">
    <location>
        <begin position="423"/>
        <end position="444"/>
    </location>
</feature>
<reference evidence="8" key="1">
    <citation type="journal article" date="2019" name="Int. J. Syst. Evol. Microbiol.">
        <title>The Global Catalogue of Microorganisms (GCM) 10K type strain sequencing project: providing services to taxonomists for standard genome sequencing and annotation.</title>
        <authorList>
            <consortium name="The Broad Institute Genomics Platform"/>
            <consortium name="The Broad Institute Genome Sequencing Center for Infectious Disease"/>
            <person name="Wu L."/>
            <person name="Ma J."/>
        </authorList>
    </citation>
    <scope>NUCLEOTIDE SEQUENCE [LARGE SCALE GENOMIC DNA]</scope>
    <source>
        <strain evidence="8">JCM 17342</strain>
    </source>
</reference>
<dbReference type="EMBL" id="BAABAL010000009">
    <property type="protein sequence ID" value="GAA4008412.1"/>
    <property type="molecule type" value="Genomic_DNA"/>
</dbReference>
<feature type="transmembrane region" description="Helical" evidence="6">
    <location>
        <begin position="308"/>
        <end position="333"/>
    </location>
</feature>
<dbReference type="RefSeq" id="WP_344875654.1">
    <property type="nucleotide sequence ID" value="NZ_BAABAL010000009.1"/>
</dbReference>
<feature type="transmembrane region" description="Helical" evidence="6">
    <location>
        <begin position="258"/>
        <end position="280"/>
    </location>
</feature>
<organism evidence="7 8">
    <name type="scientific">Allokutzneria multivorans</name>
    <dbReference type="NCBI Taxonomy" id="1142134"/>
    <lineage>
        <taxon>Bacteria</taxon>
        <taxon>Bacillati</taxon>
        <taxon>Actinomycetota</taxon>
        <taxon>Actinomycetes</taxon>
        <taxon>Pseudonocardiales</taxon>
        <taxon>Pseudonocardiaceae</taxon>
        <taxon>Allokutzneria</taxon>
    </lineage>
</organism>
<gene>
    <name evidence="7" type="ORF">GCM10022247_33270</name>
</gene>
<comment type="subcellular location">
    <subcellularLocation>
        <location evidence="1">Membrane</location>
        <topology evidence="1">Multi-pass membrane protein</topology>
    </subcellularLocation>
</comment>
<keyword evidence="4 6" id="KW-1133">Transmembrane helix</keyword>
<dbReference type="Pfam" id="PF13520">
    <property type="entry name" value="AA_permease_2"/>
    <property type="match status" value="1"/>
</dbReference>
<feature type="transmembrane region" description="Helical" evidence="6">
    <location>
        <begin position="25"/>
        <end position="47"/>
    </location>
</feature>
<feature type="transmembrane region" description="Helical" evidence="6">
    <location>
        <begin position="464"/>
        <end position="483"/>
    </location>
</feature>
<feature type="transmembrane region" description="Helical" evidence="6">
    <location>
        <begin position="380"/>
        <end position="402"/>
    </location>
</feature>
<evidence type="ECO:0000256" key="6">
    <source>
        <dbReference type="SAM" id="Phobius"/>
    </source>
</evidence>
<accession>A0ABP7S9Q4</accession>
<keyword evidence="5 6" id="KW-0472">Membrane</keyword>
<feature type="transmembrane region" description="Helical" evidence="6">
    <location>
        <begin position="180"/>
        <end position="198"/>
    </location>
</feature>
<comment type="caution">
    <text evidence="7">The sequence shown here is derived from an EMBL/GenBank/DDBJ whole genome shotgun (WGS) entry which is preliminary data.</text>
</comment>
<evidence type="ECO:0000256" key="5">
    <source>
        <dbReference type="ARBA" id="ARBA00023136"/>
    </source>
</evidence>
<dbReference type="PANTHER" id="PTHR45649:SF26">
    <property type="entry name" value="OS04G0435100 PROTEIN"/>
    <property type="match status" value="1"/>
</dbReference>